<dbReference type="SUPFAM" id="SSF54001">
    <property type="entry name" value="Cysteine proteinases"/>
    <property type="match status" value="1"/>
</dbReference>
<organism evidence="2 3">
    <name type="scientific">Brassica cretica</name>
    <name type="common">Mustard</name>
    <dbReference type="NCBI Taxonomy" id="69181"/>
    <lineage>
        <taxon>Eukaryota</taxon>
        <taxon>Viridiplantae</taxon>
        <taxon>Streptophyta</taxon>
        <taxon>Embryophyta</taxon>
        <taxon>Tracheophyta</taxon>
        <taxon>Spermatophyta</taxon>
        <taxon>Magnoliopsida</taxon>
        <taxon>eudicotyledons</taxon>
        <taxon>Gunneridae</taxon>
        <taxon>Pentapetalae</taxon>
        <taxon>rosids</taxon>
        <taxon>malvids</taxon>
        <taxon>Brassicales</taxon>
        <taxon>Brassicaceae</taxon>
        <taxon>Brassiceae</taxon>
        <taxon>Brassica</taxon>
    </lineage>
</organism>
<dbReference type="AlphaFoldDB" id="A0A8S9KQ64"/>
<sequence>MDDPMDVDPPLPEQSQETLAYAGVCDLSEADVSRILGPLILPHARTRPALAGYSFCSDGAVATLVWSSTHWIDQARLAGRFPPPLREAPLVQSWIRNQRYHLLCWDYVATDLFSMESVLNGWTNSYEPHCTWHVCFKCRPDLLRFHGDHICYGYNVVDALRHIQREGVPAELTCVYSCLQKPPSLIYSYAPQPNRHRIRSVQPIATLQEALYHLRSHPIGADLIAYSQLFEMGNDIYYGPRAGGAEYMEYHAVIVESVMLYRGEYVAYCRMSNGVQAGDGGYVYVSLNTVFLFVGWVSRVNGSVRTTQEPQHLLTNFVFLDMWKPEDLASRSTGSGDTQVPTNKQEEMTGTPLCEEMPESHNLDARDQQNPQEQIQSDAHQFVPGGTPEDAE</sequence>
<dbReference type="Gene3D" id="3.90.70.10">
    <property type="entry name" value="Cysteine proteinases"/>
    <property type="match status" value="1"/>
</dbReference>
<protein>
    <submittedName>
        <fullName evidence="2">Uncharacterized protein</fullName>
    </submittedName>
</protein>
<accession>A0A8S9KQ64</accession>
<evidence type="ECO:0000256" key="1">
    <source>
        <dbReference type="SAM" id="MobiDB-lite"/>
    </source>
</evidence>
<dbReference type="InterPro" id="IPR038765">
    <property type="entry name" value="Papain-like_cys_pep_sf"/>
</dbReference>
<evidence type="ECO:0000313" key="2">
    <source>
        <dbReference type="EMBL" id="KAF2597024.1"/>
    </source>
</evidence>
<comment type="caution">
    <text evidence="2">The sequence shown here is derived from an EMBL/GenBank/DDBJ whole genome shotgun (WGS) entry which is preliminary data.</text>
</comment>
<reference evidence="2" key="1">
    <citation type="submission" date="2019-12" db="EMBL/GenBank/DDBJ databases">
        <title>Genome sequencing and annotation of Brassica cretica.</title>
        <authorList>
            <person name="Studholme D.J."/>
            <person name="Sarris P.F."/>
        </authorList>
    </citation>
    <scope>NUCLEOTIDE SEQUENCE</scope>
    <source>
        <strain evidence="2">PFS-001/15</strain>
        <tissue evidence="2">Leaf</tissue>
    </source>
</reference>
<dbReference type="EMBL" id="QGKW02000717">
    <property type="protein sequence ID" value="KAF2597024.1"/>
    <property type="molecule type" value="Genomic_DNA"/>
</dbReference>
<feature type="region of interest" description="Disordered" evidence="1">
    <location>
        <begin position="329"/>
        <end position="392"/>
    </location>
</feature>
<dbReference type="Proteomes" id="UP000712281">
    <property type="component" value="Unassembled WGS sequence"/>
</dbReference>
<name>A0A8S9KQ64_BRACR</name>
<proteinExistence type="predicted"/>
<feature type="compositionally biased region" description="Polar residues" evidence="1">
    <location>
        <begin position="330"/>
        <end position="343"/>
    </location>
</feature>
<feature type="compositionally biased region" description="Basic and acidic residues" evidence="1">
    <location>
        <begin position="358"/>
        <end position="367"/>
    </location>
</feature>
<dbReference type="CDD" id="cd02619">
    <property type="entry name" value="Peptidase_C1"/>
    <property type="match status" value="1"/>
</dbReference>
<gene>
    <name evidence="2" type="ORF">F2Q68_00012027</name>
</gene>
<feature type="compositionally biased region" description="Polar residues" evidence="1">
    <location>
        <begin position="368"/>
        <end position="379"/>
    </location>
</feature>
<evidence type="ECO:0000313" key="3">
    <source>
        <dbReference type="Proteomes" id="UP000712281"/>
    </source>
</evidence>